<dbReference type="Proteomes" id="UP000790377">
    <property type="component" value="Unassembled WGS sequence"/>
</dbReference>
<evidence type="ECO:0000313" key="1">
    <source>
        <dbReference type="EMBL" id="KAH7911643.1"/>
    </source>
</evidence>
<proteinExistence type="predicted"/>
<reference evidence="1" key="1">
    <citation type="journal article" date="2021" name="New Phytol.">
        <title>Evolutionary innovations through gain and loss of genes in the ectomycorrhizal Boletales.</title>
        <authorList>
            <person name="Wu G."/>
            <person name="Miyauchi S."/>
            <person name="Morin E."/>
            <person name="Kuo A."/>
            <person name="Drula E."/>
            <person name="Varga T."/>
            <person name="Kohler A."/>
            <person name="Feng B."/>
            <person name="Cao Y."/>
            <person name="Lipzen A."/>
            <person name="Daum C."/>
            <person name="Hundley H."/>
            <person name="Pangilinan J."/>
            <person name="Johnson J."/>
            <person name="Barry K."/>
            <person name="LaButti K."/>
            <person name="Ng V."/>
            <person name="Ahrendt S."/>
            <person name="Min B."/>
            <person name="Choi I.G."/>
            <person name="Park H."/>
            <person name="Plett J.M."/>
            <person name="Magnuson J."/>
            <person name="Spatafora J.W."/>
            <person name="Nagy L.G."/>
            <person name="Henrissat B."/>
            <person name="Grigoriev I.V."/>
            <person name="Yang Z.L."/>
            <person name="Xu J."/>
            <person name="Martin F.M."/>
        </authorList>
    </citation>
    <scope>NUCLEOTIDE SEQUENCE</scope>
    <source>
        <strain evidence="1">ATCC 28755</strain>
    </source>
</reference>
<evidence type="ECO:0000313" key="2">
    <source>
        <dbReference type="Proteomes" id="UP000790377"/>
    </source>
</evidence>
<gene>
    <name evidence="1" type="ORF">BJ138DRAFT_1113025</name>
</gene>
<organism evidence="1 2">
    <name type="scientific">Hygrophoropsis aurantiaca</name>
    <dbReference type="NCBI Taxonomy" id="72124"/>
    <lineage>
        <taxon>Eukaryota</taxon>
        <taxon>Fungi</taxon>
        <taxon>Dikarya</taxon>
        <taxon>Basidiomycota</taxon>
        <taxon>Agaricomycotina</taxon>
        <taxon>Agaricomycetes</taxon>
        <taxon>Agaricomycetidae</taxon>
        <taxon>Boletales</taxon>
        <taxon>Coniophorineae</taxon>
        <taxon>Hygrophoropsidaceae</taxon>
        <taxon>Hygrophoropsis</taxon>
    </lineage>
</organism>
<name>A0ACB8AFD9_9AGAM</name>
<accession>A0ACB8AFD9</accession>
<sequence>MSEDLDISNSKVGISLVNSSIVPESPCIKIVDIVDVANDEELFLTSDLLPQLVAPTSNTLKYLFFCPRHNFYIQIWDVHACQLVSTIDMEYNYVSVPRGRAVTNDGNTFLCARGPGDYGISSVDIWDIRSSTFIRKLEMNGVFSPFLYISPDSRRLAVSEGRRVHVYDLHTGIMLSSHTLARYPGPIIIGWSPNSDRLLTCEIPDDDPKRRIANVTIWQTTDNAVEPVIDPIRLNCTHLTLSSHILFSGDKIIYVYRGELLIEHLDNGHFQVRVPRYHLGEYMLGPCALSPDGQVFACTARDYSCVIVDATSGSIIGGPLWGGCGLISSLYFAANGGQLVCLSNCAGIRVWDVKAALEQYRPVYLQKEANASPAPNAVAPSTSTFAAPRNVPRARSNSVGSSILNLPIADVPTPSVTLLTLTPTQTPYTRRREGRKPIEFDSLLDIPRSVHVLPLMLLGLHQRRRSGNPPEAAAITPSAPGHSQRRARLTTLWARIRRRRKPGPTLEQGSRARRNKSRSESIPMRDLSDAPVLPSAPAPTDDSGIVEVAAGRLDDRLIIALPRKKKKKLPASPPLQAAENAEVQPASQSNASSSVSSSSLTDSDAESIDWLDYICFCMCLPCNKSKKKKRKEKLKRKEGDRL</sequence>
<keyword evidence="2" id="KW-1185">Reference proteome</keyword>
<dbReference type="EMBL" id="MU267671">
    <property type="protein sequence ID" value="KAH7911643.1"/>
    <property type="molecule type" value="Genomic_DNA"/>
</dbReference>
<protein>
    <submittedName>
        <fullName evidence="1">Quino protein amine dehydrogenase</fullName>
    </submittedName>
</protein>
<comment type="caution">
    <text evidence="1">The sequence shown here is derived from an EMBL/GenBank/DDBJ whole genome shotgun (WGS) entry which is preliminary data.</text>
</comment>